<dbReference type="FunFam" id="1.10.10.10:FF:000025">
    <property type="entry name" value="40S ribosomal protein S10"/>
    <property type="match status" value="1"/>
</dbReference>
<keyword evidence="5" id="KW-0687">Ribonucleoprotein</keyword>
<dbReference type="GO" id="GO:0022627">
    <property type="term" value="C:cytosolic small ribosomal subunit"/>
    <property type="evidence" value="ECO:0007669"/>
    <property type="project" value="TreeGrafter"/>
</dbReference>
<dbReference type="InterPro" id="IPR036388">
    <property type="entry name" value="WH-like_DNA-bd_sf"/>
</dbReference>
<protein>
    <submittedName>
        <fullName evidence="8">40S ribosomal protein S10</fullName>
    </submittedName>
</protein>
<feature type="region of interest" description="Disordered" evidence="6">
    <location>
        <begin position="88"/>
        <end position="166"/>
    </location>
</feature>
<feature type="compositionally biased region" description="Basic and acidic residues" evidence="6">
    <location>
        <begin position="92"/>
        <end position="114"/>
    </location>
</feature>
<dbReference type="PANTHER" id="PTHR12146">
    <property type="entry name" value="40S RIBOSOMAL PROTEIN S10"/>
    <property type="match status" value="1"/>
</dbReference>
<evidence type="ECO:0000256" key="4">
    <source>
        <dbReference type="ARBA" id="ARBA00022980"/>
    </source>
</evidence>
<organism evidence="8">
    <name type="scientific">Collodictyon triciliatum</name>
    <dbReference type="NCBI Taxonomy" id="190325"/>
    <lineage>
        <taxon>Eukaryota</taxon>
        <taxon>CRuMs</taxon>
        <taxon>Collodictyonidae</taxon>
        <taxon>Collodictyon</taxon>
    </lineage>
</organism>
<dbReference type="PANTHER" id="PTHR12146:SF0">
    <property type="entry name" value="RIBOSOMAL PROTEIN S10"/>
    <property type="match status" value="1"/>
</dbReference>
<dbReference type="GO" id="GO:0003723">
    <property type="term" value="F:RNA binding"/>
    <property type="evidence" value="ECO:0007669"/>
    <property type="project" value="TreeGrafter"/>
</dbReference>
<dbReference type="EMBL" id="JN618933">
    <property type="protein sequence ID" value="AFD22749.1"/>
    <property type="molecule type" value="mRNA"/>
</dbReference>
<keyword evidence="4 8" id="KW-0689">Ribosomal protein</keyword>
<reference evidence="8" key="1">
    <citation type="journal article" date="2012" name="Mol. Biol. Evol.">
        <title>Collodictyon--an ancient lineage in the tree of eukaryotes.</title>
        <authorList>
            <person name="Zhao S."/>
            <person name="Burki F."/>
            <person name="Brate J."/>
            <person name="Keeling P.J."/>
            <person name="Klaveness D."/>
            <person name="Shalchian-Tabrizi K."/>
        </authorList>
    </citation>
    <scope>NUCLEOTIDE SEQUENCE</scope>
</reference>
<proteinExistence type="evidence at transcript level"/>
<evidence type="ECO:0000256" key="2">
    <source>
        <dbReference type="ARBA" id="ARBA00007278"/>
    </source>
</evidence>
<dbReference type="InterPro" id="IPR005326">
    <property type="entry name" value="Plectin_eS10_N"/>
</dbReference>
<keyword evidence="3" id="KW-0963">Cytoplasm</keyword>
<comment type="subcellular location">
    <subcellularLocation>
        <location evidence="1">Cytoplasm</location>
    </subcellularLocation>
</comment>
<feature type="domain" description="Plectin/eS10 N-terminal" evidence="7">
    <location>
        <begin position="1"/>
        <end position="91"/>
    </location>
</feature>
<dbReference type="Pfam" id="PF03501">
    <property type="entry name" value="S10_plectin"/>
    <property type="match status" value="1"/>
</dbReference>
<feature type="non-terminal residue" evidence="8">
    <location>
        <position position="166"/>
    </location>
</feature>
<dbReference type="InterPro" id="IPR037447">
    <property type="entry name" value="Ribosomal_eS10"/>
</dbReference>
<evidence type="ECO:0000259" key="7">
    <source>
        <dbReference type="Pfam" id="PF03501"/>
    </source>
</evidence>
<evidence type="ECO:0000256" key="5">
    <source>
        <dbReference type="ARBA" id="ARBA00023274"/>
    </source>
</evidence>
<evidence type="ECO:0000256" key="6">
    <source>
        <dbReference type="SAM" id="MobiDB-lite"/>
    </source>
</evidence>
<dbReference type="AlphaFoldDB" id="H8ZWZ1"/>
<evidence type="ECO:0000313" key="8">
    <source>
        <dbReference type="EMBL" id="AFD22749.1"/>
    </source>
</evidence>
<dbReference type="GO" id="GO:0003735">
    <property type="term" value="F:structural constituent of ribosome"/>
    <property type="evidence" value="ECO:0007669"/>
    <property type="project" value="TreeGrafter"/>
</dbReference>
<evidence type="ECO:0000256" key="3">
    <source>
        <dbReference type="ARBA" id="ARBA00022490"/>
    </source>
</evidence>
<name>H8ZWZ1_9EUKA</name>
<accession>H8ZWZ1</accession>
<evidence type="ECO:0000256" key="1">
    <source>
        <dbReference type="ARBA" id="ARBA00004496"/>
    </source>
</evidence>
<sequence>PKKDRLAVYRYLLQEGVLVAAKDFSKPKHDILDVPNLHVLKLLQSLDSRGYVKTQFSWQWYYYFLTDEGLIYLRQFLRTPEDVIPNTHKKTERAVPSHIREARDRYPRRQDGEGKNVAPGSDFNPEFRGAGRGSGPRFNRGGESAGAEPRQPRPFGRGRPEAAPLV</sequence>
<dbReference type="Gene3D" id="1.10.10.10">
    <property type="entry name" value="Winged helix-like DNA-binding domain superfamily/Winged helix DNA-binding domain"/>
    <property type="match status" value="1"/>
</dbReference>
<comment type="similarity">
    <text evidence="2">Belongs to the eukaryotic ribosomal protein eS10 family.</text>
</comment>
<feature type="non-terminal residue" evidence="8">
    <location>
        <position position="1"/>
    </location>
</feature>